<dbReference type="InterPro" id="IPR013324">
    <property type="entry name" value="RNA_pol_sigma_r3/r4-like"/>
</dbReference>
<dbReference type="Gene3D" id="1.10.1740.10">
    <property type="match status" value="1"/>
</dbReference>
<dbReference type="PANTHER" id="PTHR43133:SF46">
    <property type="entry name" value="RNA POLYMERASE SIGMA-70 FACTOR ECF SUBFAMILY"/>
    <property type="match status" value="1"/>
</dbReference>
<protein>
    <submittedName>
        <fullName evidence="6">RNA polymerase</fullName>
    </submittedName>
</protein>
<evidence type="ECO:0000256" key="3">
    <source>
        <dbReference type="ARBA" id="ARBA00023082"/>
    </source>
</evidence>
<dbReference type="SUPFAM" id="SSF88946">
    <property type="entry name" value="Sigma2 domain of RNA polymerase sigma factors"/>
    <property type="match status" value="1"/>
</dbReference>
<dbReference type="AlphaFoldDB" id="A0A5M4B4T3"/>
<dbReference type="GO" id="GO:0016987">
    <property type="term" value="F:sigma factor activity"/>
    <property type="evidence" value="ECO:0007669"/>
    <property type="project" value="UniProtKB-KW"/>
</dbReference>
<keyword evidence="3" id="KW-0731">Sigma factor</keyword>
<evidence type="ECO:0000256" key="1">
    <source>
        <dbReference type="ARBA" id="ARBA00010641"/>
    </source>
</evidence>
<feature type="domain" description="RNA polymerase sigma factor 70 region 4 type 2" evidence="5">
    <location>
        <begin position="128"/>
        <end position="180"/>
    </location>
</feature>
<proteinExistence type="inferred from homology"/>
<gene>
    <name evidence="6" type="ORF">PbJCM13498_40420</name>
</gene>
<dbReference type="InterPro" id="IPR039425">
    <property type="entry name" value="RNA_pol_sigma-70-like"/>
</dbReference>
<dbReference type="Pfam" id="PF08281">
    <property type="entry name" value="Sigma70_r4_2"/>
    <property type="match status" value="1"/>
</dbReference>
<comment type="caution">
    <text evidence="6">The sequence shown here is derived from an EMBL/GenBank/DDBJ whole genome shotgun (WGS) entry which is preliminary data.</text>
</comment>
<dbReference type="InterPro" id="IPR013325">
    <property type="entry name" value="RNA_pol_sigma_r2"/>
</dbReference>
<dbReference type="Proteomes" id="UP000391834">
    <property type="component" value="Unassembled WGS sequence"/>
</dbReference>
<dbReference type="Gene3D" id="1.10.10.10">
    <property type="entry name" value="Winged helix-like DNA-binding domain superfamily/Winged helix DNA-binding domain"/>
    <property type="match status" value="1"/>
</dbReference>
<dbReference type="OrthoDB" id="1121921at2"/>
<evidence type="ECO:0000256" key="2">
    <source>
        <dbReference type="ARBA" id="ARBA00023015"/>
    </source>
</evidence>
<dbReference type="EMBL" id="BLAX01000001">
    <property type="protein sequence ID" value="GET35179.1"/>
    <property type="molecule type" value="Genomic_DNA"/>
</dbReference>
<dbReference type="SUPFAM" id="SSF88659">
    <property type="entry name" value="Sigma3 and sigma4 domains of RNA polymerase sigma factors"/>
    <property type="match status" value="1"/>
</dbReference>
<dbReference type="GO" id="GO:0003677">
    <property type="term" value="F:DNA binding"/>
    <property type="evidence" value="ECO:0007669"/>
    <property type="project" value="InterPro"/>
</dbReference>
<dbReference type="GO" id="GO:0006352">
    <property type="term" value="P:DNA-templated transcription initiation"/>
    <property type="evidence" value="ECO:0007669"/>
    <property type="project" value="InterPro"/>
</dbReference>
<dbReference type="CDD" id="cd06171">
    <property type="entry name" value="Sigma70_r4"/>
    <property type="match status" value="1"/>
</dbReference>
<organism evidence="6 7">
    <name type="scientific">Prolixibacter bellariivorans</name>
    <dbReference type="NCBI Taxonomy" id="314319"/>
    <lineage>
        <taxon>Bacteria</taxon>
        <taxon>Pseudomonadati</taxon>
        <taxon>Bacteroidota</taxon>
        <taxon>Bacteroidia</taxon>
        <taxon>Marinilabiliales</taxon>
        <taxon>Prolixibacteraceae</taxon>
        <taxon>Prolixibacter</taxon>
    </lineage>
</organism>
<name>A0A5M4B4T3_9BACT</name>
<dbReference type="RefSeq" id="WP_051538992.1">
    <property type="nucleotide sequence ID" value="NZ_BLAX01000001.1"/>
</dbReference>
<dbReference type="InterPro" id="IPR036388">
    <property type="entry name" value="WH-like_DNA-bd_sf"/>
</dbReference>
<keyword evidence="2" id="KW-0805">Transcription regulation</keyword>
<reference evidence="6 7" key="1">
    <citation type="submission" date="2019-10" db="EMBL/GenBank/DDBJ databases">
        <title>Prolixibacter strains distinguished by the presence of nitrate reductase genes were adept at nitrate-dependent anaerobic corrosion of metallic iron and carbon steel.</title>
        <authorList>
            <person name="Iino T."/>
            <person name="Shono N."/>
            <person name="Ito K."/>
            <person name="Nakamura R."/>
            <person name="Sueoka K."/>
            <person name="Harayama S."/>
            <person name="Ohkuma M."/>
        </authorList>
    </citation>
    <scope>NUCLEOTIDE SEQUENCE [LARGE SCALE GENOMIC DNA]</scope>
    <source>
        <strain evidence="6 7">JCM 13498</strain>
    </source>
</reference>
<evidence type="ECO:0000259" key="5">
    <source>
        <dbReference type="Pfam" id="PF08281"/>
    </source>
</evidence>
<dbReference type="InterPro" id="IPR014284">
    <property type="entry name" value="RNA_pol_sigma-70_dom"/>
</dbReference>
<evidence type="ECO:0000256" key="4">
    <source>
        <dbReference type="ARBA" id="ARBA00023163"/>
    </source>
</evidence>
<accession>A0A5M4B4T3</accession>
<evidence type="ECO:0000313" key="6">
    <source>
        <dbReference type="EMBL" id="GET35179.1"/>
    </source>
</evidence>
<comment type="similarity">
    <text evidence="1">Belongs to the sigma-70 factor family. ECF subfamily.</text>
</comment>
<keyword evidence="4" id="KW-0804">Transcription</keyword>
<dbReference type="PANTHER" id="PTHR43133">
    <property type="entry name" value="RNA POLYMERASE ECF-TYPE SIGMA FACTO"/>
    <property type="match status" value="1"/>
</dbReference>
<keyword evidence="7" id="KW-1185">Reference proteome</keyword>
<evidence type="ECO:0000313" key="7">
    <source>
        <dbReference type="Proteomes" id="UP000391834"/>
    </source>
</evidence>
<dbReference type="InterPro" id="IPR013249">
    <property type="entry name" value="RNA_pol_sigma70_r4_t2"/>
</dbReference>
<sequence>MVQKLRNKDYFLWKRFKDGDDEAFYWLYDQNIDALYSFGISVSKDKEFVKDCIHDLFLDIYKYRHQLSDTDSIRFYLFRSLKRKIHKKGKKKLLSVMYNEDVILTREQFVIGAEKKIVEQETKDENHLILEKAMEKLTQHQKEALFLKFDQNFSYPEIAELLGISVESVRTNVYRALKTLRECIQKENPSFYLILFGRIFSS</sequence>
<dbReference type="NCBIfam" id="TIGR02937">
    <property type="entry name" value="sigma70-ECF"/>
    <property type="match status" value="1"/>
</dbReference>